<evidence type="ECO:0000313" key="3">
    <source>
        <dbReference type="Proteomes" id="UP000008711"/>
    </source>
</evidence>
<dbReference type="AlphaFoldDB" id="B3P2C2"/>
<feature type="compositionally biased region" description="Pro residues" evidence="1">
    <location>
        <begin position="274"/>
        <end position="291"/>
    </location>
</feature>
<sequence length="313" mass="35415">MTSQPYYEEDIFHGSHRNTARKRSRHCFVIRSQRPPKGVPVIDGETRCCCTPPPTVSPCPCPPTKPRQRCCCASPTEPGRQRVCCSSGNKAQGCICNCPGSGHGGPAERRIKVCHPDAYPVPEVLKTKQMYLHPLGARCNGEDRRVEQPRTEEPILLQPDPQSEIPYSDSIRSFQPAVHAINENCQDPNDPYYPYPPRSRRLQEVDPLVNFDLNRFDRDATHRGAAGRRRNVSIRTCVDYDYEPGYSARENTYSAANSQPGNRHPQAHSGRARPQPPPVYLPSRSRPPPAYQPLYESNPHENTEIEYVKCPYR</sequence>
<accession>B3P2C2</accession>
<reference evidence="2 3" key="1">
    <citation type="journal article" date="2007" name="Nature">
        <title>Evolution of genes and genomes on the Drosophila phylogeny.</title>
        <authorList>
            <consortium name="Drosophila 12 Genomes Consortium"/>
            <person name="Clark A.G."/>
            <person name="Eisen M.B."/>
            <person name="Smith D.R."/>
            <person name="Bergman C.M."/>
            <person name="Oliver B."/>
            <person name="Markow T.A."/>
            <person name="Kaufman T.C."/>
            <person name="Kellis M."/>
            <person name="Gelbart W."/>
            <person name="Iyer V.N."/>
            <person name="Pollard D.A."/>
            <person name="Sackton T.B."/>
            <person name="Larracuente A.M."/>
            <person name="Singh N.D."/>
            <person name="Abad J.P."/>
            <person name="Abt D.N."/>
            <person name="Adryan B."/>
            <person name="Aguade M."/>
            <person name="Akashi H."/>
            <person name="Anderson W.W."/>
            <person name="Aquadro C.F."/>
            <person name="Ardell D.H."/>
            <person name="Arguello R."/>
            <person name="Artieri C.G."/>
            <person name="Barbash D.A."/>
            <person name="Barker D."/>
            <person name="Barsanti P."/>
            <person name="Batterham P."/>
            <person name="Batzoglou S."/>
            <person name="Begun D."/>
            <person name="Bhutkar A."/>
            <person name="Blanco E."/>
            <person name="Bosak S.A."/>
            <person name="Bradley R.K."/>
            <person name="Brand A.D."/>
            <person name="Brent M.R."/>
            <person name="Brooks A.N."/>
            <person name="Brown R.H."/>
            <person name="Butlin R.K."/>
            <person name="Caggese C."/>
            <person name="Calvi B.R."/>
            <person name="Bernardo de Carvalho A."/>
            <person name="Caspi A."/>
            <person name="Castrezana S."/>
            <person name="Celniker S.E."/>
            <person name="Chang J.L."/>
            <person name="Chapple C."/>
            <person name="Chatterji S."/>
            <person name="Chinwalla A."/>
            <person name="Civetta A."/>
            <person name="Clifton S.W."/>
            <person name="Comeron J.M."/>
            <person name="Costello J.C."/>
            <person name="Coyne J.A."/>
            <person name="Daub J."/>
            <person name="David R.G."/>
            <person name="Delcher A.L."/>
            <person name="Delehaunty K."/>
            <person name="Do C.B."/>
            <person name="Ebling H."/>
            <person name="Edwards K."/>
            <person name="Eickbush T."/>
            <person name="Evans J.D."/>
            <person name="Filipski A."/>
            <person name="Findeiss S."/>
            <person name="Freyhult E."/>
            <person name="Fulton L."/>
            <person name="Fulton R."/>
            <person name="Garcia A.C."/>
            <person name="Gardiner A."/>
            <person name="Garfield D.A."/>
            <person name="Garvin B.E."/>
            <person name="Gibson G."/>
            <person name="Gilbert D."/>
            <person name="Gnerre S."/>
            <person name="Godfrey J."/>
            <person name="Good R."/>
            <person name="Gotea V."/>
            <person name="Gravely B."/>
            <person name="Greenberg A.J."/>
            <person name="Griffiths-Jones S."/>
            <person name="Gross S."/>
            <person name="Guigo R."/>
            <person name="Gustafson E.A."/>
            <person name="Haerty W."/>
            <person name="Hahn M.W."/>
            <person name="Halligan D.L."/>
            <person name="Halpern A.L."/>
            <person name="Halter G.M."/>
            <person name="Han M.V."/>
            <person name="Heger A."/>
            <person name="Hillier L."/>
            <person name="Hinrichs A.S."/>
            <person name="Holmes I."/>
            <person name="Hoskins R.A."/>
            <person name="Hubisz M.J."/>
            <person name="Hultmark D."/>
            <person name="Huntley M.A."/>
            <person name="Jaffe D.B."/>
            <person name="Jagadeeshan S."/>
            <person name="Jeck W.R."/>
            <person name="Johnson J."/>
            <person name="Jones C.D."/>
            <person name="Jordan W.C."/>
            <person name="Karpen G.H."/>
            <person name="Kataoka E."/>
            <person name="Keightley P.D."/>
            <person name="Kheradpour P."/>
            <person name="Kirkness E.F."/>
            <person name="Koerich L.B."/>
            <person name="Kristiansen K."/>
            <person name="Kudrna D."/>
            <person name="Kulathinal R.J."/>
            <person name="Kumar S."/>
            <person name="Kwok R."/>
            <person name="Lander E."/>
            <person name="Langley C.H."/>
            <person name="Lapoint R."/>
            <person name="Lazzaro B.P."/>
            <person name="Lee S.J."/>
            <person name="Levesque L."/>
            <person name="Li R."/>
            <person name="Lin C.F."/>
            <person name="Lin M.F."/>
            <person name="Lindblad-Toh K."/>
            <person name="Llopart A."/>
            <person name="Long M."/>
            <person name="Low L."/>
            <person name="Lozovsky E."/>
            <person name="Lu J."/>
            <person name="Luo M."/>
            <person name="Machado C.A."/>
            <person name="Makalowski W."/>
            <person name="Marzo M."/>
            <person name="Matsuda M."/>
            <person name="Matzkin L."/>
            <person name="McAllister B."/>
            <person name="McBride C.S."/>
            <person name="McKernan B."/>
            <person name="McKernan K."/>
            <person name="Mendez-Lago M."/>
            <person name="Minx P."/>
            <person name="Mollenhauer M.U."/>
            <person name="Montooth K."/>
            <person name="Mount S.M."/>
            <person name="Mu X."/>
            <person name="Myers E."/>
            <person name="Negre B."/>
            <person name="Newfeld S."/>
            <person name="Nielsen R."/>
            <person name="Noor M.A."/>
            <person name="O'Grady P."/>
            <person name="Pachter L."/>
            <person name="Papaceit M."/>
            <person name="Parisi M.J."/>
            <person name="Parisi M."/>
            <person name="Parts L."/>
            <person name="Pedersen J.S."/>
            <person name="Pesole G."/>
            <person name="Phillippy A.M."/>
            <person name="Ponting C.P."/>
            <person name="Pop M."/>
            <person name="Porcelli D."/>
            <person name="Powell J.R."/>
            <person name="Prohaska S."/>
            <person name="Pruitt K."/>
            <person name="Puig M."/>
            <person name="Quesneville H."/>
            <person name="Ram K.R."/>
            <person name="Rand D."/>
            <person name="Rasmussen M.D."/>
            <person name="Reed L.K."/>
            <person name="Reenan R."/>
            <person name="Reily A."/>
            <person name="Remington K.A."/>
            <person name="Rieger T.T."/>
            <person name="Ritchie M.G."/>
            <person name="Robin C."/>
            <person name="Rogers Y.H."/>
            <person name="Rohde C."/>
            <person name="Rozas J."/>
            <person name="Rubenfield M.J."/>
            <person name="Ruiz A."/>
            <person name="Russo S."/>
            <person name="Salzberg S.L."/>
            <person name="Sanchez-Gracia A."/>
            <person name="Saranga D.J."/>
            <person name="Sato H."/>
            <person name="Schaeffer S.W."/>
            <person name="Schatz M.C."/>
            <person name="Schlenke T."/>
            <person name="Schwartz R."/>
            <person name="Segarra C."/>
            <person name="Singh R.S."/>
            <person name="Sirot L."/>
            <person name="Sirota M."/>
            <person name="Sisneros N.B."/>
            <person name="Smith C.D."/>
            <person name="Smith T.F."/>
            <person name="Spieth J."/>
            <person name="Stage D.E."/>
            <person name="Stark A."/>
            <person name="Stephan W."/>
            <person name="Strausberg R.L."/>
            <person name="Strempel S."/>
            <person name="Sturgill D."/>
            <person name="Sutton G."/>
            <person name="Sutton G.G."/>
            <person name="Tao W."/>
            <person name="Teichmann S."/>
            <person name="Tobari Y.N."/>
            <person name="Tomimura Y."/>
            <person name="Tsolas J.M."/>
            <person name="Valente V.L."/>
            <person name="Venter E."/>
            <person name="Venter J.C."/>
            <person name="Vicario S."/>
            <person name="Vieira F.G."/>
            <person name="Vilella A.J."/>
            <person name="Villasante A."/>
            <person name="Walenz B."/>
            <person name="Wang J."/>
            <person name="Wasserman M."/>
            <person name="Watts T."/>
            <person name="Wilson D."/>
            <person name="Wilson R.K."/>
            <person name="Wing R.A."/>
            <person name="Wolfner M.F."/>
            <person name="Wong A."/>
            <person name="Wong G.K."/>
            <person name="Wu C.I."/>
            <person name="Wu G."/>
            <person name="Yamamoto D."/>
            <person name="Yang H.P."/>
            <person name="Yang S.P."/>
            <person name="Yorke J.A."/>
            <person name="Yoshida K."/>
            <person name="Zdobnov E."/>
            <person name="Zhang P."/>
            <person name="Zhang Y."/>
            <person name="Zimin A.V."/>
            <person name="Baldwin J."/>
            <person name="Abdouelleil A."/>
            <person name="Abdulkadir J."/>
            <person name="Abebe A."/>
            <person name="Abera B."/>
            <person name="Abreu J."/>
            <person name="Acer S.C."/>
            <person name="Aftuck L."/>
            <person name="Alexander A."/>
            <person name="An P."/>
            <person name="Anderson E."/>
            <person name="Anderson S."/>
            <person name="Arachi H."/>
            <person name="Azer M."/>
            <person name="Bachantsang P."/>
            <person name="Barry A."/>
            <person name="Bayul T."/>
            <person name="Berlin A."/>
            <person name="Bessette D."/>
            <person name="Bloom T."/>
            <person name="Blye J."/>
            <person name="Boguslavskiy L."/>
            <person name="Bonnet C."/>
            <person name="Boukhgalter B."/>
            <person name="Bourzgui I."/>
            <person name="Brown A."/>
            <person name="Cahill P."/>
            <person name="Channer S."/>
            <person name="Cheshatsang Y."/>
            <person name="Chuda L."/>
            <person name="Citroen M."/>
            <person name="Collymore A."/>
            <person name="Cooke P."/>
            <person name="Costello M."/>
            <person name="D'Aco K."/>
            <person name="Daza R."/>
            <person name="De Haan G."/>
            <person name="DeGray S."/>
            <person name="DeMaso C."/>
            <person name="Dhargay N."/>
            <person name="Dooley K."/>
            <person name="Dooley E."/>
            <person name="Doricent M."/>
            <person name="Dorje P."/>
            <person name="Dorjee K."/>
            <person name="Dupes A."/>
            <person name="Elong R."/>
            <person name="Falk J."/>
            <person name="Farina A."/>
            <person name="Faro S."/>
            <person name="Ferguson D."/>
            <person name="Fisher S."/>
            <person name="Foley C.D."/>
            <person name="Franke A."/>
            <person name="Friedrich D."/>
            <person name="Gadbois L."/>
            <person name="Gearin G."/>
            <person name="Gearin C.R."/>
            <person name="Giannoukos G."/>
            <person name="Goode T."/>
            <person name="Graham J."/>
            <person name="Grandbois E."/>
            <person name="Grewal S."/>
            <person name="Gyaltsen K."/>
            <person name="Hafez N."/>
            <person name="Hagos B."/>
            <person name="Hall J."/>
            <person name="Henson C."/>
            <person name="Hollinger A."/>
            <person name="Honan T."/>
            <person name="Huard M.D."/>
            <person name="Hughes L."/>
            <person name="Hurhula B."/>
            <person name="Husby M.E."/>
            <person name="Kamat A."/>
            <person name="Kanga B."/>
            <person name="Kashin S."/>
            <person name="Khazanovich D."/>
            <person name="Kisner P."/>
            <person name="Lance K."/>
            <person name="Lara M."/>
            <person name="Lee W."/>
            <person name="Lennon N."/>
            <person name="Letendre F."/>
            <person name="LeVine R."/>
            <person name="Lipovsky A."/>
            <person name="Liu X."/>
            <person name="Liu J."/>
            <person name="Liu S."/>
            <person name="Lokyitsang T."/>
            <person name="Lokyitsang Y."/>
            <person name="Lubonja R."/>
            <person name="Lui A."/>
            <person name="MacDonald P."/>
            <person name="Magnisalis V."/>
            <person name="Maru K."/>
            <person name="Matthews C."/>
            <person name="McCusker W."/>
            <person name="McDonough S."/>
            <person name="Mehta T."/>
            <person name="Meldrim J."/>
            <person name="Meneus L."/>
            <person name="Mihai O."/>
            <person name="Mihalev A."/>
            <person name="Mihova T."/>
            <person name="Mittelman R."/>
            <person name="Mlenga V."/>
            <person name="Montmayeur A."/>
            <person name="Mulrain L."/>
            <person name="Navidi A."/>
            <person name="Naylor J."/>
            <person name="Negash T."/>
            <person name="Nguyen T."/>
            <person name="Nguyen N."/>
            <person name="Nicol R."/>
            <person name="Norbu C."/>
            <person name="Norbu N."/>
            <person name="Novod N."/>
            <person name="O'Neill B."/>
            <person name="Osman S."/>
            <person name="Markiewicz E."/>
            <person name="Oyono O.L."/>
            <person name="Patti C."/>
            <person name="Phunkhang P."/>
            <person name="Pierre F."/>
            <person name="Priest M."/>
            <person name="Raghuraman S."/>
            <person name="Rege F."/>
            <person name="Reyes R."/>
            <person name="Rise C."/>
            <person name="Rogov P."/>
            <person name="Ross K."/>
            <person name="Ryan E."/>
            <person name="Settipalli S."/>
            <person name="Shea T."/>
            <person name="Sherpa N."/>
            <person name="Shi L."/>
            <person name="Shih D."/>
            <person name="Sparrow T."/>
            <person name="Spaulding J."/>
            <person name="Stalker J."/>
            <person name="Stange-Thomann N."/>
            <person name="Stavropoulos S."/>
            <person name="Stone C."/>
            <person name="Strader C."/>
            <person name="Tesfaye S."/>
            <person name="Thomson T."/>
            <person name="Thoulutsang Y."/>
            <person name="Thoulutsang D."/>
            <person name="Topham K."/>
            <person name="Topping I."/>
            <person name="Tsamla T."/>
            <person name="Vassiliev H."/>
            <person name="Vo A."/>
            <person name="Wangchuk T."/>
            <person name="Wangdi T."/>
            <person name="Weiand M."/>
            <person name="Wilkinson J."/>
            <person name="Wilson A."/>
            <person name="Yadav S."/>
            <person name="Young G."/>
            <person name="Yu Q."/>
            <person name="Zembek L."/>
            <person name="Zhong D."/>
            <person name="Zimmer A."/>
            <person name="Zwirko Z."/>
            <person name="Jaffe D.B."/>
            <person name="Alvarez P."/>
            <person name="Brockman W."/>
            <person name="Butler J."/>
            <person name="Chin C."/>
            <person name="Gnerre S."/>
            <person name="Grabherr M."/>
            <person name="Kleber M."/>
            <person name="Mauceli E."/>
            <person name="MacCallum I."/>
        </authorList>
    </citation>
    <scope>NUCLEOTIDE SEQUENCE [LARGE SCALE GENOMIC DNA]</scope>
    <source>
        <strain evidence="2 3">TSC#14021-0224.01</strain>
    </source>
</reference>
<dbReference type="Proteomes" id="UP000008711">
    <property type="component" value="Unassembled WGS sequence"/>
</dbReference>
<proteinExistence type="predicted"/>
<protein>
    <submittedName>
        <fullName evidence="2">GG12760</fullName>
    </submittedName>
</protein>
<feature type="compositionally biased region" description="Polar residues" evidence="1">
    <location>
        <begin position="252"/>
        <end position="261"/>
    </location>
</feature>
<dbReference type="eggNOG" id="ENOG502T8PF">
    <property type="taxonomic scope" value="Eukaryota"/>
</dbReference>
<reference evidence="2 3" key="2">
    <citation type="journal article" date="2008" name="Bioinformatics">
        <title>Assembly reconciliation.</title>
        <authorList>
            <person name="Zimin A.V."/>
            <person name="Smith D.R."/>
            <person name="Sutton G."/>
            <person name="Yorke J.A."/>
        </authorList>
    </citation>
    <scope>NUCLEOTIDE SEQUENCE [LARGE SCALE GENOMIC DNA]</scope>
    <source>
        <strain evidence="2 3">TSC#14021-0224.01</strain>
    </source>
</reference>
<feature type="compositionally biased region" description="Basic and acidic residues" evidence="1">
    <location>
        <begin position="298"/>
        <end position="307"/>
    </location>
</feature>
<dbReference type="OrthoDB" id="7869428at2759"/>
<feature type="region of interest" description="Disordered" evidence="1">
    <location>
        <begin position="252"/>
        <end position="313"/>
    </location>
</feature>
<keyword evidence="3" id="KW-1185">Reference proteome</keyword>
<dbReference type="PhylomeDB" id="B3P2C2"/>
<organism evidence="2 3">
    <name type="scientific">Drosophila erecta</name>
    <name type="common">Fruit fly</name>
    <dbReference type="NCBI Taxonomy" id="7220"/>
    <lineage>
        <taxon>Eukaryota</taxon>
        <taxon>Metazoa</taxon>
        <taxon>Ecdysozoa</taxon>
        <taxon>Arthropoda</taxon>
        <taxon>Hexapoda</taxon>
        <taxon>Insecta</taxon>
        <taxon>Pterygota</taxon>
        <taxon>Neoptera</taxon>
        <taxon>Endopterygota</taxon>
        <taxon>Diptera</taxon>
        <taxon>Brachycera</taxon>
        <taxon>Muscomorpha</taxon>
        <taxon>Ephydroidea</taxon>
        <taxon>Drosophilidae</taxon>
        <taxon>Drosophila</taxon>
        <taxon>Sophophora</taxon>
    </lineage>
</organism>
<dbReference type="HOGENOM" id="CLU_895081_0_0_1"/>
<dbReference type="EMBL" id="CH954181">
    <property type="protein sequence ID" value="EDV47872.1"/>
    <property type="molecule type" value="Genomic_DNA"/>
</dbReference>
<dbReference type="OMA" id="PHENTEI"/>
<evidence type="ECO:0000313" key="2">
    <source>
        <dbReference type="EMBL" id="EDV47872.1"/>
    </source>
</evidence>
<evidence type="ECO:0000256" key="1">
    <source>
        <dbReference type="SAM" id="MobiDB-lite"/>
    </source>
</evidence>
<gene>
    <name evidence="2" type="primary">Dere\GG12760</name>
    <name evidence="2" type="ORF">Dere_GG12760</name>
</gene>
<name>B3P2C2_DROER</name>